<reference evidence="1 2" key="1">
    <citation type="submission" date="2019-02" db="EMBL/GenBank/DDBJ databases">
        <title>Deep-cultivation of Planctomycetes and their phenomic and genomic characterization uncovers novel biology.</title>
        <authorList>
            <person name="Wiegand S."/>
            <person name="Jogler M."/>
            <person name="Boedeker C."/>
            <person name="Pinto D."/>
            <person name="Vollmers J."/>
            <person name="Rivas-Marin E."/>
            <person name="Kohn T."/>
            <person name="Peeters S.H."/>
            <person name="Heuer A."/>
            <person name="Rast P."/>
            <person name="Oberbeckmann S."/>
            <person name="Bunk B."/>
            <person name="Jeske O."/>
            <person name="Meyerdierks A."/>
            <person name="Storesund J.E."/>
            <person name="Kallscheuer N."/>
            <person name="Luecker S."/>
            <person name="Lage O.M."/>
            <person name="Pohl T."/>
            <person name="Merkel B.J."/>
            <person name="Hornburger P."/>
            <person name="Mueller R.-W."/>
            <person name="Bruemmer F."/>
            <person name="Labrenz M."/>
            <person name="Spormann A.M."/>
            <person name="Op Den Camp H."/>
            <person name="Overmann J."/>
            <person name="Amann R."/>
            <person name="Jetten M.S.M."/>
            <person name="Mascher T."/>
            <person name="Medema M.H."/>
            <person name="Devos D.P."/>
            <person name="Kaster A.-K."/>
            <person name="Ovreas L."/>
            <person name="Rohde M."/>
            <person name="Galperin M.Y."/>
            <person name="Jogler C."/>
        </authorList>
    </citation>
    <scope>NUCLEOTIDE SEQUENCE [LARGE SCALE GENOMIC DNA]</scope>
    <source>
        <strain evidence="1 2">CA13</strain>
    </source>
</reference>
<comment type="caution">
    <text evidence="1">The sequence shown here is derived from an EMBL/GenBank/DDBJ whole genome shotgun (WGS) entry which is preliminary data.</text>
</comment>
<evidence type="ECO:0008006" key="3">
    <source>
        <dbReference type="Google" id="ProtNLM"/>
    </source>
</evidence>
<gene>
    <name evidence="1" type="ORF">CA13_16820</name>
</gene>
<evidence type="ECO:0000313" key="2">
    <source>
        <dbReference type="Proteomes" id="UP000315010"/>
    </source>
</evidence>
<dbReference type="AlphaFoldDB" id="A0A5C5YYW3"/>
<name>A0A5C5YYW3_9BACT</name>
<dbReference type="EMBL" id="SJPJ01000001">
    <property type="protein sequence ID" value="TWT80269.1"/>
    <property type="molecule type" value="Genomic_DNA"/>
</dbReference>
<dbReference type="RefSeq" id="WP_146395323.1">
    <property type="nucleotide sequence ID" value="NZ_SJPJ01000001.1"/>
</dbReference>
<organism evidence="1 2">
    <name type="scientific">Novipirellula herctigrandis</name>
    <dbReference type="NCBI Taxonomy" id="2527986"/>
    <lineage>
        <taxon>Bacteria</taxon>
        <taxon>Pseudomonadati</taxon>
        <taxon>Planctomycetota</taxon>
        <taxon>Planctomycetia</taxon>
        <taxon>Pirellulales</taxon>
        <taxon>Pirellulaceae</taxon>
        <taxon>Novipirellula</taxon>
    </lineage>
</organism>
<evidence type="ECO:0000313" key="1">
    <source>
        <dbReference type="EMBL" id="TWT80269.1"/>
    </source>
</evidence>
<dbReference type="OrthoDB" id="5432776at2"/>
<accession>A0A5C5YYW3</accession>
<dbReference type="Pfam" id="PF13783">
    <property type="entry name" value="DUF4177"/>
    <property type="match status" value="1"/>
</dbReference>
<dbReference type="InterPro" id="IPR025234">
    <property type="entry name" value="YjzH-like"/>
</dbReference>
<dbReference type="Proteomes" id="UP000315010">
    <property type="component" value="Unassembled WGS sequence"/>
</dbReference>
<protein>
    <recommendedName>
        <fullName evidence="3">DUF4177 domain-containing protein</fullName>
    </recommendedName>
</protein>
<sequence>MIRWEYKTVELNVKQGWGGSKGTMNTSEIDQQLNKYGADGWELVTAFDTEHTAGTSAVFCMLKRPKQD</sequence>
<proteinExistence type="predicted"/>
<keyword evidence="2" id="KW-1185">Reference proteome</keyword>